<keyword evidence="9 15" id="KW-1133">Transmembrane helix</keyword>
<dbReference type="GO" id="GO:0005576">
    <property type="term" value="C:extracellular region"/>
    <property type="evidence" value="ECO:0007669"/>
    <property type="project" value="UniProtKB-SubCell"/>
</dbReference>
<dbReference type="SMART" id="SM00747">
    <property type="entry name" value="CFEM"/>
    <property type="match status" value="1"/>
</dbReference>
<name>S0EJZ6_GIBF5</name>
<dbReference type="Pfam" id="PF05730">
    <property type="entry name" value="CFEM"/>
    <property type="match status" value="1"/>
</dbReference>
<evidence type="ECO:0000256" key="11">
    <source>
        <dbReference type="ARBA" id="ARBA00023157"/>
    </source>
</evidence>
<dbReference type="GeneID" id="35403704"/>
<gene>
    <name evidence="18" type="ORF">FFUJ_10239</name>
</gene>
<dbReference type="AlphaFoldDB" id="S0EJZ6"/>
<evidence type="ECO:0000256" key="9">
    <source>
        <dbReference type="ARBA" id="ARBA00022989"/>
    </source>
</evidence>
<dbReference type="PANTHER" id="PTHR33048">
    <property type="entry name" value="PTH11-LIKE INTEGRAL MEMBRANE PROTEIN (AFU_ORTHOLOGUE AFUA_5G11245)"/>
    <property type="match status" value="1"/>
</dbReference>
<keyword evidence="19" id="KW-1185">Reference proteome</keyword>
<dbReference type="EMBL" id="HF679032">
    <property type="protein sequence ID" value="CCT74197.1"/>
    <property type="molecule type" value="Genomic_DNA"/>
</dbReference>
<feature type="transmembrane region" description="Helical" evidence="15">
    <location>
        <begin position="317"/>
        <end position="335"/>
    </location>
</feature>
<evidence type="ECO:0000256" key="12">
    <source>
        <dbReference type="ARBA" id="ARBA00023288"/>
    </source>
</evidence>
<dbReference type="InterPro" id="IPR008427">
    <property type="entry name" value="Extracellular_membr_CFEM_dom"/>
</dbReference>
<dbReference type="PANTHER" id="PTHR33048:SF143">
    <property type="entry name" value="EXTRACELLULAR MEMBRANE PROTEIN CFEM DOMAIN-CONTAINING PROTEIN-RELATED"/>
    <property type="match status" value="1"/>
</dbReference>
<keyword evidence="6" id="KW-0325">Glycoprotein</keyword>
<keyword evidence="7 15" id="KW-0812">Transmembrane</keyword>
<keyword evidence="6" id="KW-0336">GPI-anchor</keyword>
<comment type="subcellular location">
    <subcellularLocation>
        <location evidence="2">Membrane</location>
        <topology evidence="2">Lipid-anchor</topology>
        <topology evidence="2">GPI-anchor</topology>
    </subcellularLocation>
    <subcellularLocation>
        <location evidence="1">Membrane</location>
        <topology evidence="1">Multi-pass membrane protein</topology>
    </subcellularLocation>
    <subcellularLocation>
        <location evidence="3">Secreted</location>
    </subcellularLocation>
</comment>
<feature type="chain" id="PRO_5004485991" evidence="16">
    <location>
        <begin position="20"/>
        <end position="417"/>
    </location>
</feature>
<dbReference type="HOGENOM" id="CLU_028200_6_4_1"/>
<evidence type="ECO:0000256" key="14">
    <source>
        <dbReference type="PROSITE-ProRule" id="PRU01356"/>
    </source>
</evidence>
<feature type="transmembrane region" description="Helical" evidence="15">
    <location>
        <begin position="98"/>
        <end position="118"/>
    </location>
</feature>
<evidence type="ECO:0000256" key="6">
    <source>
        <dbReference type="ARBA" id="ARBA00022622"/>
    </source>
</evidence>
<dbReference type="GO" id="GO:0098552">
    <property type="term" value="C:side of membrane"/>
    <property type="evidence" value="ECO:0007669"/>
    <property type="project" value="UniProtKB-KW"/>
</dbReference>
<evidence type="ECO:0000256" key="5">
    <source>
        <dbReference type="ARBA" id="ARBA00022525"/>
    </source>
</evidence>
<dbReference type="Pfam" id="PF20684">
    <property type="entry name" value="Fung_rhodopsin"/>
    <property type="match status" value="1"/>
</dbReference>
<keyword evidence="8 16" id="KW-0732">Signal</keyword>
<feature type="transmembrane region" description="Helical" evidence="15">
    <location>
        <begin position="237"/>
        <end position="256"/>
    </location>
</feature>
<evidence type="ECO:0000256" key="7">
    <source>
        <dbReference type="ARBA" id="ARBA00022692"/>
    </source>
</evidence>
<proteinExistence type="inferred from homology"/>
<evidence type="ECO:0000256" key="3">
    <source>
        <dbReference type="ARBA" id="ARBA00004613"/>
    </source>
</evidence>
<evidence type="ECO:0000313" key="18">
    <source>
        <dbReference type="EMBL" id="CCT74197.1"/>
    </source>
</evidence>
<keyword evidence="11 14" id="KW-1015">Disulfide bond</keyword>
<keyword evidence="12" id="KW-0449">Lipoprotein</keyword>
<evidence type="ECO:0000256" key="1">
    <source>
        <dbReference type="ARBA" id="ARBA00004141"/>
    </source>
</evidence>
<dbReference type="PROSITE" id="PS52012">
    <property type="entry name" value="CFEM"/>
    <property type="match status" value="1"/>
</dbReference>
<comment type="caution">
    <text evidence="14">Lacks conserved residue(s) required for the propagation of feature annotation.</text>
</comment>
<dbReference type="STRING" id="1279085.S0EJZ6"/>
<dbReference type="Proteomes" id="UP000016800">
    <property type="component" value="Chromosome X"/>
</dbReference>
<evidence type="ECO:0000256" key="4">
    <source>
        <dbReference type="ARBA" id="ARBA00010031"/>
    </source>
</evidence>
<evidence type="ECO:0000256" key="10">
    <source>
        <dbReference type="ARBA" id="ARBA00023136"/>
    </source>
</evidence>
<sequence>MHPLLLLVTWAWFMSQILCSDLSNFLTQLPSCAESCVLDFVSASSCGTNAACLCTDPKLKDDVLPCVESHCLPRDALATINLTSVACDFPIRDKHEQFNILTITLIVITGVTVGLRFVEKIRYGPGLQVDDYVITGAFLVNLGNSIVCLHGLSGNGLGRDAWRFSPDTITSYLCVGIPKSRSKVATNCPSSSTPVKPFTPQTFSQPRSAFFSFTYAYFPPISFYWKGWDQLHKGHCIGINGLAWAIAAVGIILDLWMLAIPISQLIHLQMKWKRKLAVASMFGVGTFVTVVSILRLRYLVAFGNSSNPTWDSFDTCYWSVIELNVGIWCACMPNLRVLMLKTFPRLQSSVDATPRSHQYNSSTAGRPIRVSSNTQGLSDNTMYRVRSGQGRKVDGSSSTAELVEMTRFTNETRSSLA</sequence>
<protein>
    <submittedName>
        <fullName evidence="18">Related to integral membrane protein PTH11</fullName>
    </submittedName>
</protein>
<feature type="signal peptide" evidence="16">
    <location>
        <begin position="1"/>
        <end position="19"/>
    </location>
</feature>
<organism evidence="18 19">
    <name type="scientific">Gibberella fujikuroi (strain CBS 195.34 / IMI 58289 / NRRL A-6831)</name>
    <name type="common">Bakanae and foot rot disease fungus</name>
    <name type="synonym">Fusarium fujikuroi</name>
    <dbReference type="NCBI Taxonomy" id="1279085"/>
    <lineage>
        <taxon>Eukaryota</taxon>
        <taxon>Fungi</taxon>
        <taxon>Dikarya</taxon>
        <taxon>Ascomycota</taxon>
        <taxon>Pezizomycotina</taxon>
        <taxon>Sordariomycetes</taxon>
        <taxon>Hypocreomycetidae</taxon>
        <taxon>Hypocreales</taxon>
        <taxon>Nectriaceae</taxon>
        <taxon>Fusarium</taxon>
        <taxon>Fusarium fujikuroi species complex</taxon>
    </lineage>
</organism>
<accession>S0EJZ6</accession>
<comment type="similarity">
    <text evidence="4">Belongs to the RBT5 family.</text>
</comment>
<reference evidence="19" key="1">
    <citation type="journal article" date="2013" name="PLoS Pathog.">
        <title>Deciphering the cryptic genome: genome-wide analyses of the rice pathogen Fusarium fujikuroi reveal complex regulation of secondary metabolism and novel metabolites.</title>
        <authorList>
            <person name="Wiemann P."/>
            <person name="Sieber C.M."/>
            <person name="von Bargen K.W."/>
            <person name="Studt L."/>
            <person name="Niehaus E.M."/>
            <person name="Espino J.J."/>
            <person name="Huss K."/>
            <person name="Michielse C.B."/>
            <person name="Albermann S."/>
            <person name="Wagner D."/>
            <person name="Bergner S.V."/>
            <person name="Connolly L.R."/>
            <person name="Fischer A."/>
            <person name="Reuter G."/>
            <person name="Kleigrewe K."/>
            <person name="Bald T."/>
            <person name="Wingfield B.D."/>
            <person name="Ophir R."/>
            <person name="Freeman S."/>
            <person name="Hippler M."/>
            <person name="Smith K.M."/>
            <person name="Brown D.W."/>
            <person name="Proctor R.H."/>
            <person name="Munsterkotter M."/>
            <person name="Freitag M."/>
            <person name="Humpf H.U."/>
            <person name="Guldener U."/>
            <person name="Tudzynski B."/>
        </authorList>
    </citation>
    <scope>NUCLEOTIDE SEQUENCE [LARGE SCALE GENOMIC DNA]</scope>
    <source>
        <strain evidence="19">CBS 195.34 / IMI 58289 / NRRL A-6831</strain>
    </source>
</reference>
<dbReference type="VEuPathDB" id="FungiDB:FFUJ_10239"/>
<feature type="disulfide bond" evidence="14">
    <location>
        <begin position="54"/>
        <end position="87"/>
    </location>
</feature>
<evidence type="ECO:0000256" key="15">
    <source>
        <dbReference type="SAM" id="Phobius"/>
    </source>
</evidence>
<evidence type="ECO:0000256" key="8">
    <source>
        <dbReference type="ARBA" id="ARBA00022729"/>
    </source>
</evidence>
<keyword evidence="5" id="KW-0964">Secreted</keyword>
<evidence type="ECO:0000259" key="17">
    <source>
        <dbReference type="PROSITE" id="PS52012"/>
    </source>
</evidence>
<feature type="transmembrane region" description="Helical" evidence="15">
    <location>
        <begin position="276"/>
        <end position="297"/>
    </location>
</feature>
<feature type="transmembrane region" description="Helical" evidence="15">
    <location>
        <begin position="208"/>
        <end position="225"/>
    </location>
</feature>
<comment type="similarity">
    <text evidence="13">Belongs to the SAT4 family.</text>
</comment>
<evidence type="ECO:0000256" key="16">
    <source>
        <dbReference type="SAM" id="SignalP"/>
    </source>
</evidence>
<evidence type="ECO:0000256" key="2">
    <source>
        <dbReference type="ARBA" id="ARBA00004589"/>
    </source>
</evidence>
<keyword evidence="10 15" id="KW-0472">Membrane</keyword>
<dbReference type="InterPro" id="IPR049326">
    <property type="entry name" value="Rhodopsin_dom_fungi"/>
</dbReference>
<evidence type="ECO:0000256" key="13">
    <source>
        <dbReference type="ARBA" id="ARBA00038359"/>
    </source>
</evidence>
<dbReference type="InterPro" id="IPR052337">
    <property type="entry name" value="SAT4-like"/>
</dbReference>
<dbReference type="RefSeq" id="XP_023436275.1">
    <property type="nucleotide sequence ID" value="XM_023569000.1"/>
</dbReference>
<evidence type="ECO:0000313" key="19">
    <source>
        <dbReference type="Proteomes" id="UP000016800"/>
    </source>
</evidence>
<feature type="domain" description="CFEM" evidence="17">
    <location>
        <begin position="4"/>
        <end position="114"/>
    </location>
</feature>